<dbReference type="AlphaFoldDB" id="A0A1N7MCA7"/>
<reference evidence="1 4" key="1">
    <citation type="submission" date="2016-11" db="EMBL/GenBank/DDBJ databases">
        <title>Whole genomes of Flavobacteriaceae.</title>
        <authorList>
            <person name="Stine C."/>
            <person name="Li C."/>
            <person name="Tadesse D."/>
        </authorList>
    </citation>
    <scope>NUCLEOTIDE SEQUENCE [LARGE SCALE GENOMIC DNA]</scope>
    <source>
        <strain evidence="1 4">DSM 21068</strain>
    </source>
</reference>
<reference evidence="3" key="2">
    <citation type="submission" date="2017-01" db="EMBL/GenBank/DDBJ databases">
        <authorList>
            <person name="Varghese N."/>
            <person name="Submissions S."/>
        </authorList>
    </citation>
    <scope>NUCLEOTIDE SEQUENCE [LARGE SCALE GENOMIC DNA]</scope>
    <source>
        <strain evidence="3">DSM 21068</strain>
    </source>
</reference>
<evidence type="ECO:0000313" key="2">
    <source>
        <dbReference type="EMBL" id="SIS83678.1"/>
    </source>
</evidence>
<keyword evidence="4" id="KW-1185">Reference proteome</keyword>
<dbReference type="Proteomes" id="UP000238314">
    <property type="component" value="Unassembled WGS sequence"/>
</dbReference>
<gene>
    <name evidence="1" type="ORF">B0A70_00550</name>
    <name evidence="2" type="ORF">SAMN05421796_104159</name>
</gene>
<reference evidence="2" key="3">
    <citation type="submission" date="2017-01" db="EMBL/GenBank/DDBJ databases">
        <authorList>
            <person name="Mah S.A."/>
            <person name="Swanson W.J."/>
            <person name="Moy G.W."/>
            <person name="Vacquier V.D."/>
        </authorList>
    </citation>
    <scope>NUCLEOTIDE SEQUENCE [LARGE SCALE GENOMIC DNA]</scope>
    <source>
        <strain evidence="2">DSM 21068</strain>
    </source>
</reference>
<dbReference type="OrthoDB" id="714053at2"/>
<dbReference type="STRING" id="551459.SAMN05421796_104159"/>
<dbReference type="EMBL" id="FTOJ01000004">
    <property type="protein sequence ID" value="SIS83678.1"/>
    <property type="molecule type" value="Genomic_DNA"/>
</dbReference>
<evidence type="ECO:0000313" key="4">
    <source>
        <dbReference type="Proteomes" id="UP000238314"/>
    </source>
</evidence>
<name>A0A1N7MCA7_9FLAO</name>
<accession>A0A1N7MCA7</accession>
<dbReference type="RefSeq" id="WP_076451564.1">
    <property type="nucleotide sequence ID" value="NZ_FTOJ01000004.1"/>
</dbReference>
<organism evidence="2 3">
    <name type="scientific">Chryseobacterium piscicola</name>
    <dbReference type="NCBI Taxonomy" id="551459"/>
    <lineage>
        <taxon>Bacteria</taxon>
        <taxon>Pseudomonadati</taxon>
        <taxon>Bacteroidota</taxon>
        <taxon>Flavobacteriia</taxon>
        <taxon>Flavobacteriales</taxon>
        <taxon>Weeksellaceae</taxon>
        <taxon>Chryseobacterium group</taxon>
        <taxon>Chryseobacterium</taxon>
    </lineage>
</organism>
<dbReference type="Proteomes" id="UP000186246">
    <property type="component" value="Unassembled WGS sequence"/>
</dbReference>
<evidence type="ECO:0000313" key="1">
    <source>
        <dbReference type="EMBL" id="PQA98108.1"/>
    </source>
</evidence>
<protein>
    <submittedName>
        <fullName evidence="2">Uncharacterized protein</fullName>
    </submittedName>
</protein>
<dbReference type="EMBL" id="MUGO01000001">
    <property type="protein sequence ID" value="PQA98108.1"/>
    <property type="molecule type" value="Genomic_DNA"/>
</dbReference>
<evidence type="ECO:0000313" key="3">
    <source>
        <dbReference type="Proteomes" id="UP000186246"/>
    </source>
</evidence>
<proteinExistence type="predicted"/>
<sequence>MGKLQPEQYNAAVQKWRICRENLLEIQSLFKENSVFALYHSQIIELQNYNRNNDFCVEIGVSENNELLMIPVPLDENGHPITLESYGFSVYALLQEDLNLNEKQTYTVVKKSVFSKSMRKIDHDADVFFPVVNKPVMEQDKAVDSIESWQNNAKDWFYAEHKQSKGKDIFTKFYVPAGKILIAESGIMFFCIFGLKYSEIYQKQLPALIFISAPDQLSNQSIEIESNTFDYAKPCPPLCSVMDLGVN</sequence>